<comment type="catalytic activity">
    <reaction evidence="11">
        <text>heme b(in) = heme b(out)</text>
        <dbReference type="Rhea" id="RHEA:75443"/>
        <dbReference type="ChEBI" id="CHEBI:60344"/>
    </reaction>
</comment>
<dbReference type="PANTHER" id="PTHR10924:SF3">
    <property type="entry name" value="HEME TRANSPORTER FLVCR2"/>
    <property type="match status" value="1"/>
</dbReference>
<feature type="transmembrane region" description="Helical" evidence="16">
    <location>
        <begin position="124"/>
        <end position="142"/>
    </location>
</feature>
<evidence type="ECO:0000256" key="5">
    <source>
        <dbReference type="ARBA" id="ARBA00022475"/>
    </source>
</evidence>
<dbReference type="GO" id="GO:0020037">
    <property type="term" value="F:heme binding"/>
    <property type="evidence" value="ECO:0007669"/>
    <property type="project" value="TreeGrafter"/>
</dbReference>
<dbReference type="PROSITE" id="PS50850">
    <property type="entry name" value="MFS"/>
    <property type="match status" value="1"/>
</dbReference>
<keyword evidence="10 16" id="KW-0472">Membrane</keyword>
<keyword evidence="4" id="KW-0813">Transport</keyword>
<evidence type="ECO:0000256" key="12">
    <source>
        <dbReference type="ARBA" id="ARBA00036811"/>
    </source>
</evidence>
<feature type="transmembrane region" description="Helical" evidence="16">
    <location>
        <begin position="351"/>
        <end position="367"/>
    </location>
</feature>
<keyword evidence="5" id="KW-1003">Cell membrane</keyword>
<feature type="transmembrane region" description="Helical" evidence="16">
    <location>
        <begin position="320"/>
        <end position="339"/>
    </location>
</feature>
<comment type="subcellular location">
    <subcellularLocation>
        <location evidence="3">Cell membrane</location>
        <topology evidence="3">Multi-pass membrane protein</topology>
    </subcellularLocation>
    <subcellularLocation>
        <location evidence="2">Endoplasmic reticulum membrane</location>
        <topology evidence="2">Multi-pass membrane protein</topology>
    </subcellularLocation>
    <subcellularLocation>
        <location evidence="1">Mitochondrion membrane</location>
        <topology evidence="1">Multi-pass membrane protein</topology>
    </subcellularLocation>
</comment>
<dbReference type="FunFam" id="1.20.1250.20:FF:000092">
    <property type="entry name" value="Feline leukemia virus subgroup C receptor-related protein 2 isoform 1"/>
    <property type="match status" value="1"/>
</dbReference>
<evidence type="ECO:0000256" key="14">
    <source>
        <dbReference type="ARBA" id="ARBA00046338"/>
    </source>
</evidence>
<dbReference type="GO" id="GO:0015220">
    <property type="term" value="F:choline transmembrane transporter activity"/>
    <property type="evidence" value="ECO:0007669"/>
    <property type="project" value="UniProtKB-ARBA"/>
</dbReference>
<feature type="transmembrane region" description="Helical" evidence="16">
    <location>
        <begin position="224"/>
        <end position="244"/>
    </location>
</feature>
<feature type="domain" description="Major facilitator superfamily (MFS) profile" evidence="17">
    <location>
        <begin position="59"/>
        <end position="464"/>
    </location>
</feature>
<evidence type="ECO:0000256" key="7">
    <source>
        <dbReference type="ARBA" id="ARBA00022824"/>
    </source>
</evidence>
<proteinExistence type="inferred from homology"/>
<organism evidence="18 19">
    <name type="scientific">Cyprinus carpio</name>
    <name type="common">Common carp</name>
    <dbReference type="NCBI Taxonomy" id="7962"/>
    <lineage>
        <taxon>Eukaryota</taxon>
        <taxon>Metazoa</taxon>
        <taxon>Chordata</taxon>
        <taxon>Craniata</taxon>
        <taxon>Vertebrata</taxon>
        <taxon>Euteleostomi</taxon>
        <taxon>Actinopterygii</taxon>
        <taxon>Neopterygii</taxon>
        <taxon>Teleostei</taxon>
        <taxon>Ostariophysi</taxon>
        <taxon>Cypriniformes</taxon>
        <taxon>Cyprinidae</taxon>
        <taxon>Cyprininae</taxon>
        <taxon>Cyprinus</taxon>
    </lineage>
</organism>
<reference evidence="18" key="1">
    <citation type="submission" date="2025-08" db="UniProtKB">
        <authorList>
            <consortium name="Ensembl"/>
        </authorList>
    </citation>
    <scope>IDENTIFICATION</scope>
</reference>
<evidence type="ECO:0000256" key="9">
    <source>
        <dbReference type="ARBA" id="ARBA00023128"/>
    </source>
</evidence>
<evidence type="ECO:0000256" key="3">
    <source>
        <dbReference type="ARBA" id="ARBA00004651"/>
    </source>
</evidence>
<dbReference type="GO" id="GO:0005789">
    <property type="term" value="C:endoplasmic reticulum membrane"/>
    <property type="evidence" value="ECO:0007669"/>
    <property type="project" value="UniProtKB-SubCell"/>
</dbReference>
<sequence>HDGDDDDDDDVDGNHFGKDVLQTEQTKNTDGNFDHVEISECRDTNTVCKTRVYRRRWLIVILFSSYSLCNAFQWIQYGIINNIFMKFYNVSSFAIDWLSMIYMLTYIPFIFPVTWLLERKGLRVIALFAASINCVGTWIKVASVQPNLFWVTMLGQFTCSFAQVFILGMPSQVASVWFGSDEVSTACAIGVFGNQLGIAIGFLIPPILVPNVDDMNELAQHISIMFYITAAVASLIFLLVVFVFQEKPEIPPSLSQVALRDMPTTQYSYLASIARLFCNKPFILLLISYGLNVGCFYAVSTLLNRMIIEHYPGEEVNAGRIGLTLVIAGVVGSLLCGIWLDKTKTYKQTTLTVYLLSFVGMVIYAFTLNLGHLWVVFLTSGALGFFMTGYLPLGFEFAVELTYPESEGTSSGLLNCSAQMFGIAFTIIQGKIIDHFSTLAGNIFLCVFLFIGSIMTALIKSDLRRQKFDLSLLTRPGPCGPRETILPFSEDRKSSLGQNFQLAVI</sequence>
<dbReference type="SUPFAM" id="SSF103473">
    <property type="entry name" value="MFS general substrate transporter"/>
    <property type="match status" value="1"/>
</dbReference>
<evidence type="ECO:0000256" key="2">
    <source>
        <dbReference type="ARBA" id="ARBA00004477"/>
    </source>
</evidence>
<evidence type="ECO:0000256" key="15">
    <source>
        <dbReference type="ARBA" id="ARBA00053231"/>
    </source>
</evidence>
<gene>
    <name evidence="18" type="primary">LOC122140188</name>
</gene>
<comment type="catalytic activity">
    <reaction evidence="12">
        <text>choline(out) = choline(in)</text>
        <dbReference type="Rhea" id="RHEA:32751"/>
        <dbReference type="ChEBI" id="CHEBI:15354"/>
    </reaction>
</comment>
<evidence type="ECO:0000256" key="13">
    <source>
        <dbReference type="ARBA" id="ARBA00045087"/>
    </source>
</evidence>
<reference evidence="18" key="2">
    <citation type="submission" date="2025-09" db="UniProtKB">
        <authorList>
            <consortium name="Ensembl"/>
        </authorList>
    </citation>
    <scope>IDENTIFICATION</scope>
</reference>
<feature type="transmembrane region" description="Helical" evidence="16">
    <location>
        <begin position="282"/>
        <end position="300"/>
    </location>
</feature>
<keyword evidence="9" id="KW-0496">Mitochondrion</keyword>
<dbReference type="Gene3D" id="1.20.1250.20">
    <property type="entry name" value="MFS general substrate transporter like domains"/>
    <property type="match status" value="2"/>
</dbReference>
<evidence type="ECO:0000313" key="19">
    <source>
        <dbReference type="Proteomes" id="UP000694427"/>
    </source>
</evidence>
<dbReference type="Proteomes" id="UP000694427">
    <property type="component" value="Unplaced"/>
</dbReference>
<dbReference type="GO" id="GO:0031966">
    <property type="term" value="C:mitochondrial membrane"/>
    <property type="evidence" value="ECO:0007669"/>
    <property type="project" value="UniProtKB-SubCell"/>
</dbReference>
<keyword evidence="7" id="KW-0256">Endoplasmic reticulum</keyword>
<evidence type="ECO:0000256" key="6">
    <source>
        <dbReference type="ARBA" id="ARBA00022692"/>
    </source>
</evidence>
<feature type="transmembrane region" description="Helical" evidence="16">
    <location>
        <begin position="97"/>
        <end position="117"/>
    </location>
</feature>
<evidence type="ECO:0000256" key="8">
    <source>
        <dbReference type="ARBA" id="ARBA00022989"/>
    </source>
</evidence>
<dbReference type="GO" id="GO:0015232">
    <property type="term" value="F:heme transmembrane transporter activity"/>
    <property type="evidence" value="ECO:0007669"/>
    <property type="project" value="TreeGrafter"/>
</dbReference>
<dbReference type="InterPro" id="IPR020846">
    <property type="entry name" value="MFS_dom"/>
</dbReference>
<name>A0A8C1P7M5_CYPCA</name>
<comment type="function">
    <text evidence="15">Choline uniporter that specifically mediates choline uptake at the blood-brain-barrier. Responsible for the majority of choline uptake across the blood-brain-barrier from the circulation into the brain. Choline, a nutrient critical for brain development, is a precursor of phosphatidylcholine, as well as betaine. Also mediates transport of ethanolamine. Choline and ethanolamine transport is not coupled with proton transport and is exclusively driven by the choline gradient across the plasma membrane. Also acts as a heme b transporter.</text>
</comment>
<evidence type="ECO:0000259" key="17">
    <source>
        <dbReference type="PROSITE" id="PS50850"/>
    </source>
</evidence>
<keyword evidence="8 16" id="KW-1133">Transmembrane helix</keyword>
<feature type="transmembrane region" description="Helical" evidence="16">
    <location>
        <begin position="183"/>
        <end position="204"/>
    </location>
</feature>
<dbReference type="FunFam" id="1.20.1250.20:FF:000101">
    <property type="entry name" value="feline leukemia virus subgroup C receptor-related protein 2"/>
    <property type="match status" value="1"/>
</dbReference>
<dbReference type="InterPro" id="IPR049680">
    <property type="entry name" value="FLVCR1-2_SLC49-like"/>
</dbReference>
<evidence type="ECO:0000256" key="10">
    <source>
        <dbReference type="ARBA" id="ARBA00023136"/>
    </source>
</evidence>
<evidence type="ECO:0000256" key="16">
    <source>
        <dbReference type="SAM" id="Phobius"/>
    </source>
</evidence>
<dbReference type="PANTHER" id="PTHR10924">
    <property type="entry name" value="MAJOR FACILITATOR SUPERFAMILY PROTEIN-RELATED"/>
    <property type="match status" value="1"/>
</dbReference>
<feature type="transmembrane region" description="Helical" evidence="16">
    <location>
        <begin position="57"/>
        <end position="77"/>
    </location>
</feature>
<keyword evidence="19" id="KW-1185">Reference proteome</keyword>
<dbReference type="InterPro" id="IPR036259">
    <property type="entry name" value="MFS_trans_sf"/>
</dbReference>
<dbReference type="Ensembl" id="ENSCCRT00010112446.1">
    <property type="protein sequence ID" value="ENSCCRP00010101220.1"/>
    <property type="gene ID" value="ENSCCRG00010044182.1"/>
</dbReference>
<feature type="transmembrane region" description="Helical" evidence="16">
    <location>
        <begin position="413"/>
        <end position="433"/>
    </location>
</feature>
<accession>A0A8C1P7M5</accession>
<evidence type="ECO:0000256" key="4">
    <source>
        <dbReference type="ARBA" id="ARBA00022448"/>
    </source>
</evidence>
<comment type="catalytic activity">
    <reaction evidence="13">
        <text>ethanolamine(in) = ethanolamine(out)</text>
        <dbReference type="Rhea" id="RHEA:32747"/>
        <dbReference type="ChEBI" id="CHEBI:57603"/>
    </reaction>
</comment>
<dbReference type="InterPro" id="IPR011701">
    <property type="entry name" value="MFS"/>
</dbReference>
<keyword evidence="6 16" id="KW-0812">Transmembrane</keyword>
<feature type="transmembrane region" description="Helical" evidence="16">
    <location>
        <begin position="373"/>
        <end position="393"/>
    </location>
</feature>
<dbReference type="AlphaFoldDB" id="A0A8C1P7M5"/>
<evidence type="ECO:0000313" key="18">
    <source>
        <dbReference type="Ensembl" id="ENSCCRP00010101220.1"/>
    </source>
</evidence>
<comment type="similarity">
    <text evidence="14">Belongs to the major facilitator superfamily. Feline leukemia virus subgroup C receptor (TC 2.A.1.28.1) family.</text>
</comment>
<dbReference type="GO" id="GO:0005886">
    <property type="term" value="C:plasma membrane"/>
    <property type="evidence" value="ECO:0007669"/>
    <property type="project" value="UniProtKB-SubCell"/>
</dbReference>
<evidence type="ECO:0000256" key="11">
    <source>
        <dbReference type="ARBA" id="ARBA00035075"/>
    </source>
</evidence>
<dbReference type="Pfam" id="PF07690">
    <property type="entry name" value="MFS_1"/>
    <property type="match status" value="1"/>
</dbReference>
<dbReference type="GO" id="GO:0097037">
    <property type="term" value="P:heme export"/>
    <property type="evidence" value="ECO:0007669"/>
    <property type="project" value="TreeGrafter"/>
</dbReference>
<protein>
    <submittedName>
        <fullName evidence="18">Feline leukemia virus subgroup C cellular receptor family, member 2a</fullName>
    </submittedName>
</protein>
<feature type="transmembrane region" description="Helical" evidence="16">
    <location>
        <begin position="439"/>
        <end position="459"/>
    </location>
</feature>
<evidence type="ECO:0000256" key="1">
    <source>
        <dbReference type="ARBA" id="ARBA00004225"/>
    </source>
</evidence>